<sequence length="160" mass="17527">MIALRRRGYLNGVAEVSLDVEAPIDTVWAVLADGWSYAAWVVGASHIRAVDDGWPKEGARIHHSVGPWPLTIEDTTEVVRLEPSRVLELDARLWPAGAARITFTLVPRSADVTEVRMAERVQRGPGALLPKVVQDAMLVPRNRETLRRLGALAAGKSHGQ</sequence>
<dbReference type="InterPro" id="IPR023393">
    <property type="entry name" value="START-like_dom_sf"/>
</dbReference>
<keyword evidence="2" id="KW-1185">Reference proteome</keyword>
<proteinExistence type="predicted"/>
<evidence type="ECO:0000313" key="1">
    <source>
        <dbReference type="EMBL" id="SER44601.1"/>
    </source>
</evidence>
<name>A0A1H9P918_9PSEU</name>
<dbReference type="EMBL" id="FOFR01000011">
    <property type="protein sequence ID" value="SER44601.1"/>
    <property type="molecule type" value="Genomic_DNA"/>
</dbReference>
<organism evidence="1 2">
    <name type="scientific">Lentzea xinjiangensis</name>
    <dbReference type="NCBI Taxonomy" id="402600"/>
    <lineage>
        <taxon>Bacteria</taxon>
        <taxon>Bacillati</taxon>
        <taxon>Actinomycetota</taxon>
        <taxon>Actinomycetes</taxon>
        <taxon>Pseudonocardiales</taxon>
        <taxon>Pseudonocardiaceae</taxon>
        <taxon>Lentzea</taxon>
    </lineage>
</organism>
<dbReference type="STRING" id="402600.SAMN05216188_111197"/>
<dbReference type="Pfam" id="PF10604">
    <property type="entry name" value="Polyketide_cyc2"/>
    <property type="match status" value="1"/>
</dbReference>
<evidence type="ECO:0000313" key="2">
    <source>
        <dbReference type="Proteomes" id="UP000199352"/>
    </source>
</evidence>
<dbReference type="AlphaFoldDB" id="A0A1H9P918"/>
<protein>
    <submittedName>
        <fullName evidence="1">Polyketide cyclase / dehydrase and lipid transport</fullName>
    </submittedName>
</protein>
<reference evidence="2" key="1">
    <citation type="submission" date="2016-10" db="EMBL/GenBank/DDBJ databases">
        <authorList>
            <person name="Varghese N."/>
            <person name="Submissions S."/>
        </authorList>
    </citation>
    <scope>NUCLEOTIDE SEQUENCE [LARGE SCALE GENOMIC DNA]</scope>
    <source>
        <strain evidence="2">CGMCC 4.3525</strain>
    </source>
</reference>
<dbReference type="SUPFAM" id="SSF55961">
    <property type="entry name" value="Bet v1-like"/>
    <property type="match status" value="1"/>
</dbReference>
<dbReference type="Proteomes" id="UP000199352">
    <property type="component" value="Unassembled WGS sequence"/>
</dbReference>
<dbReference type="CDD" id="cd07812">
    <property type="entry name" value="SRPBCC"/>
    <property type="match status" value="1"/>
</dbReference>
<accession>A0A1H9P918</accession>
<gene>
    <name evidence="1" type="ORF">SAMN05216188_111197</name>
</gene>
<dbReference type="InterPro" id="IPR019587">
    <property type="entry name" value="Polyketide_cyclase/dehydratase"/>
</dbReference>
<dbReference type="Gene3D" id="3.30.530.20">
    <property type="match status" value="1"/>
</dbReference>